<evidence type="ECO:0000256" key="1">
    <source>
        <dbReference type="ARBA" id="ARBA00004651"/>
    </source>
</evidence>
<proteinExistence type="inferred from homology"/>
<reference evidence="15 16" key="1">
    <citation type="submission" date="2020-08" db="EMBL/GenBank/DDBJ databases">
        <title>Genomic Encyclopedia of Type Strains, Phase IV (KMG-IV): sequencing the most valuable type-strain genomes for metagenomic binning, comparative biology and taxonomic classification.</title>
        <authorList>
            <person name="Goeker M."/>
        </authorList>
    </citation>
    <scope>NUCLEOTIDE SEQUENCE [LARGE SCALE GENOMIC DNA]</scope>
    <source>
        <strain evidence="15 16">DSM 14925</strain>
    </source>
</reference>
<evidence type="ECO:0000256" key="12">
    <source>
        <dbReference type="HAMAP-Rule" id="MF_01811"/>
    </source>
</evidence>
<dbReference type="CDD" id="cd20070">
    <property type="entry name" value="5TM_YidC_Alb3"/>
    <property type="match status" value="1"/>
</dbReference>
<evidence type="ECO:0000256" key="7">
    <source>
        <dbReference type="ARBA" id="ARBA00022989"/>
    </source>
</evidence>
<keyword evidence="5 12" id="KW-0732">Signal</keyword>
<dbReference type="RefSeq" id="WP_183539313.1">
    <property type="nucleotide sequence ID" value="NZ_JACHHV010000008.1"/>
</dbReference>
<comment type="caution">
    <text evidence="12">Lacks conserved residue(s) required for the propagation of feature annotation.</text>
</comment>
<dbReference type="InterPro" id="IPR047196">
    <property type="entry name" value="YidC_ALB_C"/>
</dbReference>
<comment type="function">
    <text evidence="12">Required for the insertion and/or proper folding and/or complex formation of integral membrane proteins into the membrane. Involved in integration of membrane proteins that insert both dependently and independently of the Sec translocase complex, as well as at least some lipoproteins.</text>
</comment>
<dbReference type="GO" id="GO:0005886">
    <property type="term" value="C:plasma membrane"/>
    <property type="evidence" value="ECO:0007669"/>
    <property type="project" value="UniProtKB-SubCell"/>
</dbReference>
<dbReference type="Proteomes" id="UP000562464">
    <property type="component" value="Unassembled WGS sequence"/>
</dbReference>
<dbReference type="Pfam" id="PF02096">
    <property type="entry name" value="60KD_IMP"/>
    <property type="match status" value="1"/>
</dbReference>
<keyword evidence="8 12" id="KW-0472">Membrane</keyword>
<keyword evidence="11 12" id="KW-0449">Lipoprotein</keyword>
<keyword evidence="16" id="KW-1185">Reference proteome</keyword>
<evidence type="ECO:0000256" key="4">
    <source>
        <dbReference type="ARBA" id="ARBA00022692"/>
    </source>
</evidence>
<evidence type="ECO:0000313" key="16">
    <source>
        <dbReference type="Proteomes" id="UP000562464"/>
    </source>
</evidence>
<sequence>MKKKKIKRISLAGAAALGLLILSACSKPGVTSSSNGLWNQIVFWFAQIIHWLSFGGSIGLGIILITIIIRAALMPLMSLQIKSSQKTQELQPQIKALQAKFPGKDMESRRLLQDATQKLYAENKVNPYAGCLPVLVQLPFLWALYQALINVDFVRIWNVPTNFFWLDLTVKDPTYVLPILAALFTFLSSYLMMKSAPERNSMTLSMTIIMPIFILIMALNFSAGVALYWVVSNAFQVFQTMLIANPWKIIAARDAKTQAVLDKEKSRERAFRKATKKK</sequence>
<dbReference type="PANTHER" id="PTHR12428">
    <property type="entry name" value="OXA1"/>
    <property type="match status" value="1"/>
</dbReference>
<evidence type="ECO:0000256" key="11">
    <source>
        <dbReference type="ARBA" id="ARBA00023288"/>
    </source>
</evidence>
<evidence type="ECO:0000256" key="10">
    <source>
        <dbReference type="ARBA" id="ARBA00023186"/>
    </source>
</evidence>
<feature type="signal peptide" evidence="13">
    <location>
        <begin position="1"/>
        <end position="26"/>
    </location>
</feature>
<dbReference type="NCBIfam" id="TIGR03592">
    <property type="entry name" value="yidC_oxa1_cterm"/>
    <property type="match status" value="1"/>
</dbReference>
<protein>
    <recommendedName>
        <fullName evidence="12">Membrane protein insertase YidC</fullName>
    </recommendedName>
    <alternativeName>
        <fullName evidence="12">Foldase YidC</fullName>
    </alternativeName>
    <alternativeName>
        <fullName evidence="12">Membrane integrase YidC</fullName>
    </alternativeName>
    <alternativeName>
        <fullName evidence="12">Membrane protein YidC</fullName>
    </alternativeName>
</protein>
<feature type="transmembrane region" description="Helical" evidence="12">
    <location>
        <begin position="175"/>
        <end position="192"/>
    </location>
</feature>
<keyword evidence="2 12" id="KW-0813">Transport</keyword>
<evidence type="ECO:0000256" key="13">
    <source>
        <dbReference type="SAM" id="SignalP"/>
    </source>
</evidence>
<organism evidence="15 16">
    <name type="scientific">Lactovum miscens</name>
    <dbReference type="NCBI Taxonomy" id="190387"/>
    <lineage>
        <taxon>Bacteria</taxon>
        <taxon>Bacillati</taxon>
        <taxon>Bacillota</taxon>
        <taxon>Bacilli</taxon>
        <taxon>Lactobacillales</taxon>
        <taxon>Streptococcaceae</taxon>
        <taxon>Lactovum</taxon>
    </lineage>
</organism>
<evidence type="ECO:0000256" key="8">
    <source>
        <dbReference type="ARBA" id="ARBA00023136"/>
    </source>
</evidence>
<feature type="chain" id="PRO_5038379852" description="Membrane protein insertase YidC" evidence="13">
    <location>
        <begin position="27"/>
        <end position="278"/>
    </location>
</feature>
<dbReference type="EMBL" id="JACHHV010000008">
    <property type="protein sequence ID" value="MBB5887814.1"/>
    <property type="molecule type" value="Genomic_DNA"/>
</dbReference>
<dbReference type="PANTHER" id="PTHR12428:SF65">
    <property type="entry name" value="CYTOCHROME C OXIDASE ASSEMBLY PROTEIN COX18, MITOCHONDRIAL"/>
    <property type="match status" value="1"/>
</dbReference>
<keyword evidence="9" id="KW-0564">Palmitate</keyword>
<keyword evidence="7 12" id="KW-1133">Transmembrane helix</keyword>
<feature type="transmembrane region" description="Helical" evidence="12">
    <location>
        <begin position="42"/>
        <end position="73"/>
    </location>
</feature>
<evidence type="ECO:0000259" key="14">
    <source>
        <dbReference type="Pfam" id="PF02096"/>
    </source>
</evidence>
<accession>A0A841C642</accession>
<evidence type="ECO:0000313" key="15">
    <source>
        <dbReference type="EMBL" id="MBB5887814.1"/>
    </source>
</evidence>
<dbReference type="GO" id="GO:0032977">
    <property type="term" value="F:membrane insertase activity"/>
    <property type="evidence" value="ECO:0007669"/>
    <property type="project" value="InterPro"/>
</dbReference>
<keyword evidence="10 12" id="KW-0143">Chaperone</keyword>
<dbReference type="GO" id="GO:0051205">
    <property type="term" value="P:protein insertion into membrane"/>
    <property type="evidence" value="ECO:0007669"/>
    <property type="project" value="TreeGrafter"/>
</dbReference>
<comment type="similarity">
    <text evidence="12">Belongs to the OXA1/ALB3/YidC family. Type 2 subfamily.</text>
</comment>
<dbReference type="AlphaFoldDB" id="A0A841C642"/>
<dbReference type="InterPro" id="IPR023060">
    <property type="entry name" value="YidC/YidC1/YidC2_Firmicutes"/>
</dbReference>
<comment type="caution">
    <text evidence="15">The sequence shown here is derived from an EMBL/GenBank/DDBJ whole genome shotgun (WGS) entry which is preliminary data.</text>
</comment>
<dbReference type="PROSITE" id="PS51257">
    <property type="entry name" value="PROKAR_LIPOPROTEIN"/>
    <property type="match status" value="1"/>
</dbReference>
<dbReference type="PRINTS" id="PR00701">
    <property type="entry name" value="60KDINNERMP"/>
</dbReference>
<evidence type="ECO:0000256" key="3">
    <source>
        <dbReference type="ARBA" id="ARBA00022475"/>
    </source>
</evidence>
<keyword evidence="3 12" id="KW-1003">Cell membrane</keyword>
<feature type="domain" description="Membrane insertase YidC/Oxa/ALB C-terminal" evidence="14">
    <location>
        <begin position="59"/>
        <end position="244"/>
    </location>
</feature>
<gene>
    <name evidence="12" type="primary">yidC</name>
    <name evidence="15" type="ORF">HNQ37_000691</name>
</gene>
<dbReference type="InterPro" id="IPR028055">
    <property type="entry name" value="YidC/Oxa/ALB_C"/>
</dbReference>
<dbReference type="HAMAP" id="MF_01811">
    <property type="entry name" value="YidC_type2"/>
    <property type="match status" value="1"/>
</dbReference>
<evidence type="ECO:0000256" key="9">
    <source>
        <dbReference type="ARBA" id="ARBA00023139"/>
    </source>
</evidence>
<keyword evidence="6 12" id="KW-0653">Protein transport</keyword>
<name>A0A841C642_9LACT</name>
<dbReference type="GO" id="GO:0015031">
    <property type="term" value="P:protein transport"/>
    <property type="evidence" value="ECO:0007669"/>
    <property type="project" value="UniProtKB-KW"/>
</dbReference>
<evidence type="ECO:0000256" key="5">
    <source>
        <dbReference type="ARBA" id="ARBA00022729"/>
    </source>
</evidence>
<dbReference type="InterPro" id="IPR001708">
    <property type="entry name" value="YidC/ALB3/OXA1/COX18"/>
</dbReference>
<keyword evidence="4 12" id="KW-0812">Transmembrane</keyword>
<feature type="transmembrane region" description="Helical" evidence="12">
    <location>
        <begin position="204"/>
        <end position="231"/>
    </location>
</feature>
<evidence type="ECO:0000256" key="6">
    <source>
        <dbReference type="ARBA" id="ARBA00022927"/>
    </source>
</evidence>
<comment type="subcellular location">
    <subcellularLocation>
        <location evidence="1 12">Cell membrane</location>
        <topology evidence="1 12">Multi-pass membrane protein</topology>
    </subcellularLocation>
</comment>
<evidence type="ECO:0000256" key="2">
    <source>
        <dbReference type="ARBA" id="ARBA00022448"/>
    </source>
</evidence>